<reference evidence="2" key="1">
    <citation type="submission" date="2020-03" db="EMBL/GenBank/DDBJ databases">
        <authorList>
            <person name="He L."/>
        </authorList>
    </citation>
    <scope>NUCLEOTIDE SEQUENCE</scope>
    <source>
        <strain evidence="2">CkLH20</strain>
    </source>
</reference>
<dbReference type="OrthoDB" id="4788795at2759"/>
<keyword evidence="1" id="KW-0732">Signal</keyword>
<comment type="caution">
    <text evidence="2">The sequence shown here is derived from an EMBL/GenBank/DDBJ whole genome shotgun (WGS) entry which is preliminary data.</text>
</comment>
<evidence type="ECO:0000313" key="3">
    <source>
        <dbReference type="Proteomes" id="UP000781932"/>
    </source>
</evidence>
<dbReference type="Proteomes" id="UP000781932">
    <property type="component" value="Unassembled WGS sequence"/>
</dbReference>
<reference evidence="2" key="2">
    <citation type="submission" date="2020-11" db="EMBL/GenBank/DDBJ databases">
        <title>Whole genome sequencing of Colletotrichum sp.</title>
        <authorList>
            <person name="Li H."/>
        </authorList>
    </citation>
    <scope>NUCLEOTIDE SEQUENCE</scope>
    <source>
        <strain evidence="2">CkLH20</strain>
    </source>
</reference>
<dbReference type="EMBL" id="JAATWM020000045">
    <property type="protein sequence ID" value="KAF9871456.1"/>
    <property type="molecule type" value="Genomic_DNA"/>
</dbReference>
<dbReference type="GeneID" id="62166891"/>
<evidence type="ECO:0000256" key="1">
    <source>
        <dbReference type="SAM" id="SignalP"/>
    </source>
</evidence>
<feature type="chain" id="PRO_5040365515" evidence="1">
    <location>
        <begin position="25"/>
        <end position="116"/>
    </location>
</feature>
<sequence length="116" mass="12413">MKLSTLLTSTTALLATNLVGTAHAGAACMSSNKAGTKFWEINIDDVDDVKAVCGLLWDNLARWPGCTVNRPNGCGSPFGGNNVYMYFSTSLVCNKGMVKSAFWHATHNRYGSISSC</sequence>
<feature type="signal peptide" evidence="1">
    <location>
        <begin position="1"/>
        <end position="24"/>
    </location>
</feature>
<evidence type="ECO:0000313" key="2">
    <source>
        <dbReference type="EMBL" id="KAF9871456.1"/>
    </source>
</evidence>
<name>A0A9P6LFS2_9PEZI</name>
<dbReference type="RefSeq" id="XP_038740917.1">
    <property type="nucleotide sequence ID" value="XM_038893817.1"/>
</dbReference>
<protein>
    <submittedName>
        <fullName evidence="2">Uncharacterized protein</fullName>
    </submittedName>
</protein>
<accession>A0A9P6LFS2</accession>
<dbReference type="AlphaFoldDB" id="A0A9P6LFS2"/>
<gene>
    <name evidence="2" type="ORF">CkaCkLH20_11103</name>
</gene>
<keyword evidence="3" id="KW-1185">Reference proteome</keyword>
<dbReference type="PROSITE" id="PS51257">
    <property type="entry name" value="PROKAR_LIPOPROTEIN"/>
    <property type="match status" value="1"/>
</dbReference>
<organism evidence="2 3">
    <name type="scientific">Colletotrichum karsti</name>
    <dbReference type="NCBI Taxonomy" id="1095194"/>
    <lineage>
        <taxon>Eukaryota</taxon>
        <taxon>Fungi</taxon>
        <taxon>Dikarya</taxon>
        <taxon>Ascomycota</taxon>
        <taxon>Pezizomycotina</taxon>
        <taxon>Sordariomycetes</taxon>
        <taxon>Hypocreomycetidae</taxon>
        <taxon>Glomerellales</taxon>
        <taxon>Glomerellaceae</taxon>
        <taxon>Colletotrichum</taxon>
        <taxon>Colletotrichum boninense species complex</taxon>
    </lineage>
</organism>
<proteinExistence type="predicted"/>